<evidence type="ECO:0000313" key="4">
    <source>
        <dbReference type="Proteomes" id="UP001500635"/>
    </source>
</evidence>
<reference evidence="4" key="1">
    <citation type="journal article" date="2019" name="Int. J. Syst. Evol. Microbiol.">
        <title>The Global Catalogue of Microorganisms (GCM) 10K type strain sequencing project: providing services to taxonomists for standard genome sequencing and annotation.</title>
        <authorList>
            <consortium name="The Broad Institute Genomics Platform"/>
            <consortium name="The Broad Institute Genome Sequencing Center for Infectious Disease"/>
            <person name="Wu L."/>
            <person name="Ma J."/>
        </authorList>
    </citation>
    <scope>NUCLEOTIDE SEQUENCE [LARGE SCALE GENOMIC DNA]</scope>
    <source>
        <strain evidence="4">JCM 17688</strain>
    </source>
</reference>
<name>A0ABP8JEP6_9ACTN</name>
<evidence type="ECO:0000256" key="2">
    <source>
        <dbReference type="SAM" id="Phobius"/>
    </source>
</evidence>
<dbReference type="RefSeq" id="WP_344993638.1">
    <property type="nucleotide sequence ID" value="NZ_BAABFR010000019.1"/>
</dbReference>
<dbReference type="Proteomes" id="UP001500635">
    <property type="component" value="Unassembled WGS sequence"/>
</dbReference>
<accession>A0ABP8JEP6</accession>
<feature type="region of interest" description="Disordered" evidence="1">
    <location>
        <begin position="1"/>
        <end position="29"/>
    </location>
</feature>
<organism evidence="3 4">
    <name type="scientific">Tsukamurella soli</name>
    <dbReference type="NCBI Taxonomy" id="644556"/>
    <lineage>
        <taxon>Bacteria</taxon>
        <taxon>Bacillati</taxon>
        <taxon>Actinomycetota</taxon>
        <taxon>Actinomycetes</taxon>
        <taxon>Mycobacteriales</taxon>
        <taxon>Tsukamurellaceae</taxon>
        <taxon>Tsukamurella</taxon>
    </lineage>
</organism>
<evidence type="ECO:0000256" key="1">
    <source>
        <dbReference type="SAM" id="MobiDB-lite"/>
    </source>
</evidence>
<sequence>MRYNPPPNWPPAPEDWRPEPGWEPDPSWPDPPPGWEVWVGRDSRAARRWAIAIGALVAVLVVVAAAVYYVVQNTGFRCWNGSRGTAGGCPAITGEAGLEWLAPTRRGTDGAVMTGRTCGPAPDVLPARTSVEAVECSWPDGLITADIERYASATVVPSGGAREQWLVGGVKYGLSAYSKNSSGGAQRVFYYDGLPYVITVMGTADAIAAAVPTMGFRSLTTVRDGGRRK</sequence>
<dbReference type="EMBL" id="BAABFR010000019">
    <property type="protein sequence ID" value="GAA4389659.1"/>
    <property type="molecule type" value="Genomic_DNA"/>
</dbReference>
<protein>
    <submittedName>
        <fullName evidence="3">Uncharacterized protein</fullName>
    </submittedName>
</protein>
<keyword evidence="4" id="KW-1185">Reference proteome</keyword>
<gene>
    <name evidence="3" type="ORF">GCM10023147_16720</name>
</gene>
<proteinExistence type="predicted"/>
<feature type="compositionally biased region" description="Pro residues" evidence="1">
    <location>
        <begin position="1"/>
        <end position="13"/>
    </location>
</feature>
<evidence type="ECO:0000313" key="3">
    <source>
        <dbReference type="EMBL" id="GAA4389659.1"/>
    </source>
</evidence>
<keyword evidence="2" id="KW-0472">Membrane</keyword>
<keyword evidence="2" id="KW-1133">Transmembrane helix</keyword>
<comment type="caution">
    <text evidence="3">The sequence shown here is derived from an EMBL/GenBank/DDBJ whole genome shotgun (WGS) entry which is preliminary data.</text>
</comment>
<feature type="transmembrane region" description="Helical" evidence="2">
    <location>
        <begin position="49"/>
        <end position="71"/>
    </location>
</feature>
<keyword evidence="2" id="KW-0812">Transmembrane</keyword>